<comment type="caution">
    <text evidence="2">The sequence shown here is derived from an EMBL/GenBank/DDBJ whole genome shotgun (WGS) entry which is preliminary data.</text>
</comment>
<evidence type="ECO:0000313" key="2">
    <source>
        <dbReference type="EMBL" id="MBJ2174522.1"/>
    </source>
</evidence>
<sequence length="226" mass="26443">MKNKIIPILLFTFIILSTTINAQSETKFRDTIAINYQDNKTLLDILKVLPINVFDSWEWSDDDRIKTVDFIAKNNYLIDSTAAFNNIKHITPNYLNIQVVDGVWLLAIYKFSENDFFVVTDDIVGDGNTVHTFNYKNNKLTPTKMLNWFSRIKYKILLNDTPECRALIDENEAFFDYTLGEKDTIIISSWLFNKEEHGKCFKGNTIRLKANKKLGRFDIDKVYWVE</sequence>
<dbReference type="EMBL" id="JAEHFJ010000004">
    <property type="protein sequence ID" value="MBJ2174522.1"/>
    <property type="molecule type" value="Genomic_DNA"/>
</dbReference>
<dbReference type="Proteomes" id="UP000623301">
    <property type="component" value="Unassembled WGS sequence"/>
</dbReference>
<protein>
    <submittedName>
        <fullName evidence="2">Uncharacterized protein</fullName>
    </submittedName>
</protein>
<keyword evidence="1" id="KW-0732">Signal</keyword>
<feature type="signal peptide" evidence="1">
    <location>
        <begin position="1"/>
        <end position="22"/>
    </location>
</feature>
<reference evidence="2 3" key="1">
    <citation type="submission" date="2020-12" db="EMBL/GenBank/DDBJ databases">
        <title>Aureibaculum luteum sp. nov. and Aureibaculum flavum sp. nov., novel members of the family Flavobacteriaceae isolated from Antarctic intertidal sediments.</title>
        <authorList>
            <person name="He X."/>
            <person name="Zhang X."/>
        </authorList>
    </citation>
    <scope>NUCLEOTIDE SEQUENCE [LARGE SCALE GENOMIC DNA]</scope>
    <source>
        <strain evidence="2 3">A20</strain>
    </source>
</reference>
<name>A0ABS0WRB0_9FLAO</name>
<gene>
    <name evidence="2" type="ORF">JBL43_09755</name>
</gene>
<feature type="chain" id="PRO_5046743632" evidence="1">
    <location>
        <begin position="23"/>
        <end position="226"/>
    </location>
</feature>
<accession>A0ABS0WRB0</accession>
<organism evidence="2 3">
    <name type="scientific">Aureibaculum flavum</name>
    <dbReference type="NCBI Taxonomy" id="2795986"/>
    <lineage>
        <taxon>Bacteria</taxon>
        <taxon>Pseudomonadati</taxon>
        <taxon>Bacteroidota</taxon>
        <taxon>Flavobacteriia</taxon>
        <taxon>Flavobacteriales</taxon>
        <taxon>Flavobacteriaceae</taxon>
        <taxon>Aureibaculum</taxon>
    </lineage>
</organism>
<dbReference type="RefSeq" id="WP_198841260.1">
    <property type="nucleotide sequence ID" value="NZ_JAEHFJ010000004.1"/>
</dbReference>
<evidence type="ECO:0000256" key="1">
    <source>
        <dbReference type="SAM" id="SignalP"/>
    </source>
</evidence>
<evidence type="ECO:0000313" key="3">
    <source>
        <dbReference type="Proteomes" id="UP000623301"/>
    </source>
</evidence>
<proteinExistence type="predicted"/>
<keyword evidence="3" id="KW-1185">Reference proteome</keyword>